<dbReference type="VEuPathDB" id="FungiDB:PPTG_03035"/>
<sequence length="528" mass="59808">MPPALPWSELGIGLKEEDADLLLETFKAFKISKSDQAQCTVCNDPSPHNMRKRILLCACHQCQLAMPYARCLWRGKRLQCGRHNVVDVFQTGTYVTARRQPRPPRLTRAMKDFAKEMADQGLKPARIRSGLLRKFEICTSSLPSLKVVQRFVNNYKSTQLGGNDYLDDLRNMVRESTFTGHEQEFDAFTFTWRTDTEGRPYLGKGSDVDPFLVGVTTKALLRKADCEPVTFVLHIDVTFKLTQVDYPVFVVGISDRVRGFHLLAIFISSQRKVKHFVEALMALRKVYTCVTGKQFEVRYAMGNADDAQYNAVQRVLGVDNNLTILMCFYHVAAKVHEKTKGLQPALYATVALGLNDLHYATTEAQFIITQERVLDDWSLHPGLASFKAYFARVWLSSRFCRWQIFHTPPAFATTNNPVESFNGAIKRDYTLRSRMKMGSLLRQLMACCVNESTSSKAFAVETTPTVTLVRRASEMRRAGLLFEDTKERGTIEFLLNDAPADDVGAASAEVVNVVSTILRRNARVKIWR</sequence>
<accession>W2KD84</accession>
<feature type="domain" description="MULE transposase" evidence="1">
    <location>
        <begin position="232"/>
        <end position="333"/>
    </location>
</feature>
<reference evidence="2" key="1">
    <citation type="submission" date="2013-11" db="EMBL/GenBank/DDBJ databases">
        <title>The Genome Sequence of Phytophthora parasitica CHvinca01.</title>
        <authorList>
            <consortium name="The Broad Institute Genomics Platform"/>
            <person name="Russ C."/>
            <person name="Tyler B."/>
            <person name="Panabieres F."/>
            <person name="Shan W."/>
            <person name="Tripathy S."/>
            <person name="Grunwald N."/>
            <person name="Machado M."/>
            <person name="Johnson C.S."/>
            <person name="Arredondo F."/>
            <person name="Hong C."/>
            <person name="Coffey M."/>
            <person name="Young S.K."/>
            <person name="Zeng Q."/>
            <person name="Gargeya S."/>
            <person name="Fitzgerald M."/>
            <person name="Abouelleil A."/>
            <person name="Alvarado L."/>
            <person name="Chapman S.B."/>
            <person name="Gainer-Dewar J."/>
            <person name="Goldberg J."/>
            <person name="Griggs A."/>
            <person name="Gujja S."/>
            <person name="Hansen M."/>
            <person name="Howarth C."/>
            <person name="Imamovic A."/>
            <person name="Ireland A."/>
            <person name="Larimer J."/>
            <person name="McCowan C."/>
            <person name="Murphy C."/>
            <person name="Pearson M."/>
            <person name="Poon T.W."/>
            <person name="Priest M."/>
            <person name="Roberts A."/>
            <person name="Saif S."/>
            <person name="Shea T."/>
            <person name="Sykes S."/>
            <person name="Wortman J."/>
            <person name="Nusbaum C."/>
            <person name="Birren B."/>
        </authorList>
    </citation>
    <scope>NUCLEOTIDE SEQUENCE [LARGE SCALE GENOMIC DNA]</scope>
    <source>
        <strain evidence="2">CHvinca01</strain>
    </source>
</reference>
<dbReference type="InterPro" id="IPR018289">
    <property type="entry name" value="MULE_transposase_dom"/>
</dbReference>
<dbReference type="Proteomes" id="UP000054423">
    <property type="component" value="Unassembled WGS sequence"/>
</dbReference>
<dbReference type="PANTHER" id="PTHR33977">
    <property type="entry name" value="ZINC ION BINDING PROTEIN"/>
    <property type="match status" value="1"/>
</dbReference>
<dbReference type="EMBL" id="KI682266">
    <property type="protein sequence ID" value="ETL82350.1"/>
    <property type="molecule type" value="Genomic_DNA"/>
</dbReference>
<evidence type="ECO:0000259" key="1">
    <source>
        <dbReference type="Pfam" id="PF10551"/>
    </source>
</evidence>
<name>W2KD84_PHYNI</name>
<dbReference type="PANTHER" id="PTHR33977:SF1">
    <property type="entry name" value="ZINC ION BINDING PROTEIN"/>
    <property type="match status" value="1"/>
</dbReference>
<dbReference type="OrthoDB" id="126555at2759"/>
<dbReference type="VEuPathDB" id="FungiDB:PPTG_11577"/>
<organism evidence="2">
    <name type="scientific">Phytophthora nicotianae</name>
    <name type="common">Potato buckeye rot agent</name>
    <name type="synonym">Phytophthora parasitica</name>
    <dbReference type="NCBI Taxonomy" id="4792"/>
    <lineage>
        <taxon>Eukaryota</taxon>
        <taxon>Sar</taxon>
        <taxon>Stramenopiles</taxon>
        <taxon>Oomycota</taxon>
        <taxon>Peronosporomycetes</taxon>
        <taxon>Peronosporales</taxon>
        <taxon>Peronosporaceae</taxon>
        <taxon>Phytophthora</taxon>
    </lineage>
</organism>
<gene>
    <name evidence="2" type="ORF">L917_17474</name>
</gene>
<dbReference type="AlphaFoldDB" id="W2KD84"/>
<dbReference type="Pfam" id="PF10551">
    <property type="entry name" value="MULE"/>
    <property type="match status" value="1"/>
</dbReference>
<evidence type="ECO:0000313" key="2">
    <source>
        <dbReference type="EMBL" id="ETL82350.1"/>
    </source>
</evidence>
<proteinExistence type="predicted"/>
<protein>
    <recommendedName>
        <fullName evidence="1">MULE transposase domain-containing protein</fullName>
    </recommendedName>
</protein>